<name>A0A6S6M9I0_9BACT</name>
<dbReference type="NCBIfam" id="TIGR00516">
    <property type="entry name" value="acpS"/>
    <property type="match status" value="1"/>
</dbReference>
<dbReference type="HAMAP" id="MF_00101">
    <property type="entry name" value="AcpS"/>
    <property type="match status" value="1"/>
</dbReference>
<evidence type="ECO:0000259" key="9">
    <source>
        <dbReference type="Pfam" id="PF01648"/>
    </source>
</evidence>
<feature type="binding site" evidence="8">
    <location>
        <position position="57"/>
    </location>
    <ligand>
        <name>Mg(2+)</name>
        <dbReference type="ChEBI" id="CHEBI:18420"/>
    </ligand>
</feature>
<evidence type="ECO:0000256" key="8">
    <source>
        <dbReference type="HAMAP-Rule" id="MF_00101"/>
    </source>
</evidence>
<comment type="cofactor">
    <cofactor evidence="8">
        <name>Mg(2+)</name>
        <dbReference type="ChEBI" id="CHEBI:18420"/>
    </cofactor>
</comment>
<dbReference type="InterPro" id="IPR008278">
    <property type="entry name" value="4-PPantetheinyl_Trfase_dom"/>
</dbReference>
<dbReference type="EMBL" id="AP023213">
    <property type="protein sequence ID" value="BCG48115.1"/>
    <property type="molecule type" value="Genomic_DNA"/>
</dbReference>
<evidence type="ECO:0000313" key="10">
    <source>
        <dbReference type="EMBL" id="BCG48115.1"/>
    </source>
</evidence>
<dbReference type="GO" id="GO:0006633">
    <property type="term" value="P:fatty acid biosynthetic process"/>
    <property type="evidence" value="ECO:0007669"/>
    <property type="project" value="UniProtKB-UniRule"/>
</dbReference>
<dbReference type="GO" id="GO:0000287">
    <property type="term" value="F:magnesium ion binding"/>
    <property type="evidence" value="ECO:0007669"/>
    <property type="project" value="UniProtKB-UniRule"/>
</dbReference>
<dbReference type="GO" id="GO:0008897">
    <property type="term" value="F:holo-[acyl-carrier-protein] synthase activity"/>
    <property type="evidence" value="ECO:0007669"/>
    <property type="project" value="UniProtKB-UniRule"/>
</dbReference>
<keyword evidence="1 8" id="KW-0444">Lipid biosynthesis</keyword>
<evidence type="ECO:0000256" key="4">
    <source>
        <dbReference type="ARBA" id="ARBA00022832"/>
    </source>
</evidence>
<keyword evidence="2 8" id="KW-0808">Transferase</keyword>
<dbReference type="GO" id="GO:0005737">
    <property type="term" value="C:cytoplasm"/>
    <property type="evidence" value="ECO:0007669"/>
    <property type="project" value="UniProtKB-SubCell"/>
</dbReference>
<gene>
    <name evidence="8" type="primary">acpS</name>
    <name evidence="10" type="ORF">GEOBRER4_n2986</name>
</gene>
<dbReference type="EC" id="2.7.8.7" evidence="8"/>
<dbReference type="Pfam" id="PF01648">
    <property type="entry name" value="ACPS"/>
    <property type="match status" value="1"/>
</dbReference>
<comment type="catalytic activity">
    <reaction evidence="8">
        <text>apo-[ACP] + CoA = holo-[ACP] + adenosine 3',5'-bisphosphate + H(+)</text>
        <dbReference type="Rhea" id="RHEA:12068"/>
        <dbReference type="Rhea" id="RHEA-COMP:9685"/>
        <dbReference type="Rhea" id="RHEA-COMP:9690"/>
        <dbReference type="ChEBI" id="CHEBI:15378"/>
        <dbReference type="ChEBI" id="CHEBI:29999"/>
        <dbReference type="ChEBI" id="CHEBI:57287"/>
        <dbReference type="ChEBI" id="CHEBI:58343"/>
        <dbReference type="ChEBI" id="CHEBI:64479"/>
        <dbReference type="EC" id="2.7.8.7"/>
    </reaction>
</comment>
<sequence length="125" mass="14115">MIYGTGVDIVEIARFEKFLQQGNDALFDRIFTPFEIQYCSGKKQSAQHYALRFAAKESFLKALGTGLRDGISWKDMEVVNDQLGKPELKLYRRAEELFRQAGLTSCFLSLSHDAGCAVAMVVLER</sequence>
<dbReference type="Proteomes" id="UP000515472">
    <property type="component" value="Chromosome"/>
</dbReference>
<keyword evidence="8" id="KW-0963">Cytoplasm</keyword>
<comment type="subcellular location">
    <subcellularLocation>
        <location evidence="8">Cytoplasm</location>
    </subcellularLocation>
</comment>
<keyword evidence="11" id="KW-1185">Reference proteome</keyword>
<keyword evidence="3 8" id="KW-0479">Metal-binding</keyword>
<evidence type="ECO:0000256" key="6">
    <source>
        <dbReference type="ARBA" id="ARBA00023098"/>
    </source>
</evidence>
<feature type="binding site" evidence="8">
    <location>
        <position position="8"/>
    </location>
    <ligand>
        <name>Mg(2+)</name>
        <dbReference type="ChEBI" id="CHEBI:18420"/>
    </ligand>
</feature>
<accession>A0A6S6M9I0</accession>
<comment type="function">
    <text evidence="8">Transfers the 4'-phosphopantetheine moiety from coenzyme A to a Ser of acyl-carrier-protein.</text>
</comment>
<dbReference type="InterPro" id="IPR002582">
    <property type="entry name" value="ACPS"/>
</dbReference>
<dbReference type="RefSeq" id="WP_185242910.1">
    <property type="nucleotide sequence ID" value="NZ_AP023213.1"/>
</dbReference>
<evidence type="ECO:0000256" key="3">
    <source>
        <dbReference type="ARBA" id="ARBA00022723"/>
    </source>
</evidence>
<protein>
    <recommendedName>
        <fullName evidence="8">Holo-[acyl-carrier-protein] synthase</fullName>
        <shortName evidence="8">Holo-ACP synthase</shortName>
        <ecNumber evidence="8">2.7.8.7</ecNumber>
    </recommendedName>
    <alternativeName>
        <fullName evidence="8">4'-phosphopantetheinyl transferase AcpS</fullName>
    </alternativeName>
</protein>
<dbReference type="InterPro" id="IPR037143">
    <property type="entry name" value="4-PPantetheinyl_Trfase_dom_sf"/>
</dbReference>
<reference evidence="10 11" key="1">
    <citation type="submission" date="2020-06" db="EMBL/GenBank/DDBJ databases">
        <title>Interaction of electrochemicaly active bacteria, Geobacter bremensis R4 on different carbon anode.</title>
        <authorList>
            <person name="Meng L."/>
            <person name="Yoshida N."/>
        </authorList>
    </citation>
    <scope>NUCLEOTIDE SEQUENCE [LARGE SCALE GENOMIC DNA]</scope>
    <source>
        <strain evidence="10 11">R4</strain>
    </source>
</reference>
<dbReference type="NCBIfam" id="NF011250">
    <property type="entry name" value="PRK14656.1"/>
    <property type="match status" value="1"/>
</dbReference>
<keyword evidence="6 8" id="KW-0443">Lipid metabolism</keyword>
<dbReference type="Gene3D" id="3.90.470.20">
    <property type="entry name" value="4'-phosphopantetheinyl transferase domain"/>
    <property type="match status" value="1"/>
</dbReference>
<feature type="domain" description="4'-phosphopantetheinyl transferase" evidence="9">
    <location>
        <begin position="5"/>
        <end position="97"/>
    </location>
</feature>
<dbReference type="InterPro" id="IPR004568">
    <property type="entry name" value="Ppantetheine-prot_Trfase_dom"/>
</dbReference>
<evidence type="ECO:0000256" key="2">
    <source>
        <dbReference type="ARBA" id="ARBA00022679"/>
    </source>
</evidence>
<dbReference type="NCBIfam" id="NF000832">
    <property type="entry name" value="PRK00070.3-2"/>
    <property type="match status" value="1"/>
</dbReference>
<comment type="similarity">
    <text evidence="8">Belongs to the P-Pant transferase superfamily. AcpS family.</text>
</comment>
<organism evidence="10 11">
    <name type="scientific">Citrifermentans bremense</name>
    <dbReference type="NCBI Taxonomy" id="60035"/>
    <lineage>
        <taxon>Bacteria</taxon>
        <taxon>Pseudomonadati</taxon>
        <taxon>Thermodesulfobacteriota</taxon>
        <taxon>Desulfuromonadia</taxon>
        <taxon>Geobacterales</taxon>
        <taxon>Geobacteraceae</taxon>
        <taxon>Citrifermentans</taxon>
    </lineage>
</organism>
<keyword evidence="4 8" id="KW-0276">Fatty acid metabolism</keyword>
<keyword evidence="5 8" id="KW-0460">Magnesium</keyword>
<proteinExistence type="inferred from homology"/>
<keyword evidence="7 8" id="KW-0275">Fatty acid biosynthesis</keyword>
<evidence type="ECO:0000313" key="11">
    <source>
        <dbReference type="Proteomes" id="UP000515472"/>
    </source>
</evidence>
<evidence type="ECO:0000256" key="7">
    <source>
        <dbReference type="ARBA" id="ARBA00023160"/>
    </source>
</evidence>
<dbReference type="SUPFAM" id="SSF56214">
    <property type="entry name" value="4'-phosphopantetheinyl transferase"/>
    <property type="match status" value="1"/>
</dbReference>
<dbReference type="KEGG" id="gbn:GEOBRER4_28650"/>
<evidence type="ECO:0000256" key="5">
    <source>
        <dbReference type="ARBA" id="ARBA00022842"/>
    </source>
</evidence>
<dbReference type="NCBIfam" id="TIGR00556">
    <property type="entry name" value="pantethn_trn"/>
    <property type="match status" value="1"/>
</dbReference>
<evidence type="ECO:0000256" key="1">
    <source>
        <dbReference type="ARBA" id="ARBA00022516"/>
    </source>
</evidence>
<dbReference type="AlphaFoldDB" id="A0A6S6M9I0"/>